<dbReference type="Proteomes" id="UP000478052">
    <property type="component" value="Unassembled WGS sequence"/>
</dbReference>
<gene>
    <name evidence="3" type="ORF">FWK35_00023798</name>
</gene>
<organism evidence="3 4">
    <name type="scientific">Aphis craccivora</name>
    <name type="common">Cowpea aphid</name>
    <dbReference type="NCBI Taxonomy" id="307492"/>
    <lineage>
        <taxon>Eukaryota</taxon>
        <taxon>Metazoa</taxon>
        <taxon>Ecdysozoa</taxon>
        <taxon>Arthropoda</taxon>
        <taxon>Hexapoda</taxon>
        <taxon>Insecta</taxon>
        <taxon>Pterygota</taxon>
        <taxon>Neoptera</taxon>
        <taxon>Paraneoptera</taxon>
        <taxon>Hemiptera</taxon>
        <taxon>Sternorrhyncha</taxon>
        <taxon>Aphidomorpha</taxon>
        <taxon>Aphidoidea</taxon>
        <taxon>Aphididae</taxon>
        <taxon>Aphidini</taxon>
        <taxon>Aphis</taxon>
        <taxon>Aphis</taxon>
    </lineage>
</organism>
<dbReference type="InterPro" id="IPR036055">
    <property type="entry name" value="LDL_receptor-like_sf"/>
</dbReference>
<sequence length="187" mass="21565">MIKCEACVSNYNSIKDNCSIGIVLLYLFNSIILKRRSFDNQNTGERQQLFRKKNPRVSGSSVLVWLTIIIKEYFTTYLNYTILLLENLILFQLTQVKLYNILSNQCLESDSCQLNSTSDIYHCDETYCIPKSFVCNGIPDCFRGQDEAVSECGICIIYFKLVTIRLFVRLILQLLFNSSKANNLKGY</sequence>
<dbReference type="OrthoDB" id="6022531at2759"/>
<dbReference type="SUPFAM" id="SSF57424">
    <property type="entry name" value="LDL receptor-like module"/>
    <property type="match status" value="1"/>
</dbReference>
<keyword evidence="1 2" id="KW-1015">Disulfide bond</keyword>
<accession>A0A6G0W2R5</accession>
<dbReference type="Gene3D" id="4.10.400.10">
    <property type="entry name" value="Low-density Lipoprotein Receptor"/>
    <property type="match status" value="1"/>
</dbReference>
<dbReference type="PROSITE" id="PS50068">
    <property type="entry name" value="LDLRA_2"/>
    <property type="match status" value="1"/>
</dbReference>
<protein>
    <submittedName>
        <fullName evidence="3">G-protein coupled receptor GRL101-like</fullName>
    </submittedName>
</protein>
<dbReference type="InterPro" id="IPR002172">
    <property type="entry name" value="LDrepeatLR_classA_rpt"/>
</dbReference>
<dbReference type="AlphaFoldDB" id="A0A6G0W2R5"/>
<comment type="caution">
    <text evidence="2">Lacks conserved residue(s) required for the propagation of feature annotation.</text>
</comment>
<feature type="disulfide bond" evidence="2">
    <location>
        <begin position="123"/>
        <end position="141"/>
    </location>
</feature>
<proteinExistence type="predicted"/>
<evidence type="ECO:0000256" key="1">
    <source>
        <dbReference type="ARBA" id="ARBA00023157"/>
    </source>
</evidence>
<reference evidence="3 4" key="1">
    <citation type="submission" date="2019-08" db="EMBL/GenBank/DDBJ databases">
        <title>Whole genome of Aphis craccivora.</title>
        <authorList>
            <person name="Voronova N.V."/>
            <person name="Shulinski R.S."/>
            <person name="Bandarenka Y.V."/>
            <person name="Zhorov D.G."/>
            <person name="Warner D."/>
        </authorList>
    </citation>
    <scope>NUCLEOTIDE SEQUENCE [LARGE SCALE GENOMIC DNA]</scope>
    <source>
        <strain evidence="3">180601</strain>
        <tissue evidence="3">Whole Body</tissue>
    </source>
</reference>
<evidence type="ECO:0000313" key="4">
    <source>
        <dbReference type="Proteomes" id="UP000478052"/>
    </source>
</evidence>
<dbReference type="CDD" id="cd00112">
    <property type="entry name" value="LDLa"/>
    <property type="match status" value="1"/>
</dbReference>
<comment type="caution">
    <text evidence="3">The sequence shown here is derived from an EMBL/GenBank/DDBJ whole genome shotgun (WGS) entry which is preliminary data.</text>
</comment>
<keyword evidence="3" id="KW-0675">Receptor</keyword>
<dbReference type="SMART" id="SM00192">
    <property type="entry name" value="LDLa"/>
    <property type="match status" value="1"/>
</dbReference>
<keyword evidence="4" id="KW-1185">Reference proteome</keyword>
<evidence type="ECO:0000313" key="3">
    <source>
        <dbReference type="EMBL" id="KAF0721097.1"/>
    </source>
</evidence>
<evidence type="ECO:0000256" key="2">
    <source>
        <dbReference type="PROSITE-ProRule" id="PRU00124"/>
    </source>
</evidence>
<dbReference type="Pfam" id="PF00057">
    <property type="entry name" value="Ldl_recept_a"/>
    <property type="match status" value="1"/>
</dbReference>
<dbReference type="EMBL" id="VUJU01009301">
    <property type="protein sequence ID" value="KAF0721097.1"/>
    <property type="molecule type" value="Genomic_DNA"/>
</dbReference>
<name>A0A6G0W2R5_APHCR</name>